<dbReference type="AlphaFoldDB" id="A0A1M6X1N7"/>
<keyword evidence="6" id="KW-1185">Reference proteome</keyword>
<dbReference type="PANTHER" id="PTHR43270:SF12">
    <property type="entry name" value="SUCCINYL-DIAMINOPIMELATE DESUCCINYLASE"/>
    <property type="match status" value="1"/>
</dbReference>
<dbReference type="GO" id="GO:0046872">
    <property type="term" value="F:metal ion binding"/>
    <property type="evidence" value="ECO:0007669"/>
    <property type="project" value="UniProtKB-KW"/>
</dbReference>
<accession>A0A1M6X1N7</accession>
<gene>
    <name evidence="5" type="ORF">SAMN05443507_1313</name>
</gene>
<dbReference type="Pfam" id="PF01546">
    <property type="entry name" value="Peptidase_M20"/>
    <property type="match status" value="1"/>
</dbReference>
<evidence type="ECO:0000256" key="2">
    <source>
        <dbReference type="ARBA" id="ARBA00022723"/>
    </source>
</evidence>
<dbReference type="PANTHER" id="PTHR43270">
    <property type="entry name" value="BETA-ALA-HIS DIPEPTIDASE"/>
    <property type="match status" value="1"/>
</dbReference>
<dbReference type="RefSeq" id="WP_072875184.1">
    <property type="nucleotide sequence ID" value="NZ_FRAF01000031.1"/>
</dbReference>
<dbReference type="InterPro" id="IPR011650">
    <property type="entry name" value="Peptidase_M20_dimer"/>
</dbReference>
<evidence type="ECO:0000313" key="5">
    <source>
        <dbReference type="EMBL" id="SHK99725.1"/>
    </source>
</evidence>
<feature type="domain" description="Peptidase M20 dimerisation" evidence="4">
    <location>
        <begin position="212"/>
        <end position="371"/>
    </location>
</feature>
<dbReference type="Pfam" id="PF07687">
    <property type="entry name" value="M20_dimer"/>
    <property type="match status" value="1"/>
</dbReference>
<sequence length="481" mass="53076">MPYEKAEAYIKKHQNRMLQDLFNFLSIPSLSKDSKERNGLYEAAEFLSTYLNSIGIPMVRWITFEDAAPIIYAERHQGSHLPTILIYGHYDVQPPGKLEEWCSPPFAPEIRGNCLYARGASDDKGQLLTHLQALEAVIQTGRELPFNIKFLFEGEEEIGSPGLLALLSRVREARFVEIIDEQGREHTLDLQADVVAISDTPFLFENQPALCIGTRGLCGIEITVHGPAQDLHSGGYGGLVENPLHALSAMIHSLHNVDGSIAVNGFYNDIASIPNEIRSIIQQTSPSEELLLQQLGVPALYGEAGYTPLERIWIRPSLEVNRMYGGDIGSSPRTIIPSVAHATVTVRLALGQNPAHIADIIQKHLMSKAPSTVRVNTKLLDQCWAWMADVSHTAYAHALQALAYGFGKEATFIQMGGSIPVLAHFSEHLQAQVVLLGFGLPSDNIHSANENFSLSQREQGLRTLVAYYQTPWPPVEKGSCL</sequence>
<dbReference type="Gene3D" id="3.30.70.360">
    <property type="match status" value="1"/>
</dbReference>
<proteinExistence type="predicted"/>
<evidence type="ECO:0000256" key="3">
    <source>
        <dbReference type="ARBA" id="ARBA00022801"/>
    </source>
</evidence>
<dbReference type="InterPro" id="IPR002933">
    <property type="entry name" value="Peptidase_M20"/>
</dbReference>
<keyword evidence="3" id="KW-0378">Hydrolase</keyword>
<dbReference type="GO" id="GO:0008233">
    <property type="term" value="F:peptidase activity"/>
    <property type="evidence" value="ECO:0007669"/>
    <property type="project" value="UniProtKB-KW"/>
</dbReference>
<name>A0A1M6X1N7_9BACL</name>
<keyword evidence="1" id="KW-0645">Protease</keyword>
<evidence type="ECO:0000313" key="6">
    <source>
        <dbReference type="Proteomes" id="UP000184016"/>
    </source>
</evidence>
<dbReference type="NCBIfam" id="NF006053">
    <property type="entry name" value="PRK08201.1"/>
    <property type="match status" value="1"/>
</dbReference>
<reference evidence="6" key="1">
    <citation type="submission" date="2016-11" db="EMBL/GenBank/DDBJ databases">
        <authorList>
            <person name="Varghese N."/>
            <person name="Submissions S."/>
        </authorList>
    </citation>
    <scope>NUCLEOTIDE SEQUENCE [LARGE SCALE GENOMIC DNA]</scope>
    <source>
        <strain evidence="6">USBA-503</strain>
    </source>
</reference>
<protein>
    <submittedName>
        <fullName evidence="5">Acetylornithine deacetylase/Succinyl-diaminopimelate desuccinylase</fullName>
    </submittedName>
</protein>
<evidence type="ECO:0000259" key="4">
    <source>
        <dbReference type="Pfam" id="PF07687"/>
    </source>
</evidence>
<dbReference type="EMBL" id="FRAF01000031">
    <property type="protein sequence ID" value="SHK99725.1"/>
    <property type="molecule type" value="Genomic_DNA"/>
</dbReference>
<evidence type="ECO:0000256" key="1">
    <source>
        <dbReference type="ARBA" id="ARBA00022670"/>
    </source>
</evidence>
<organism evidence="5 6">
    <name type="scientific">Alicyclobacillus tolerans</name>
    <dbReference type="NCBI Taxonomy" id="90970"/>
    <lineage>
        <taxon>Bacteria</taxon>
        <taxon>Bacillati</taxon>
        <taxon>Bacillota</taxon>
        <taxon>Bacilli</taxon>
        <taxon>Bacillales</taxon>
        <taxon>Alicyclobacillaceae</taxon>
        <taxon>Alicyclobacillus</taxon>
    </lineage>
</organism>
<dbReference type="STRING" id="1830138.SAMN05443507_1313"/>
<dbReference type="Proteomes" id="UP000184016">
    <property type="component" value="Unassembled WGS sequence"/>
</dbReference>
<dbReference type="InterPro" id="IPR051458">
    <property type="entry name" value="Cyt/Met_Dipeptidase"/>
</dbReference>
<dbReference type="GO" id="GO:0006508">
    <property type="term" value="P:proteolysis"/>
    <property type="evidence" value="ECO:0007669"/>
    <property type="project" value="UniProtKB-KW"/>
</dbReference>
<dbReference type="OrthoDB" id="9761532at2"/>
<keyword evidence="2" id="KW-0479">Metal-binding</keyword>
<dbReference type="Gene3D" id="3.40.630.10">
    <property type="entry name" value="Zn peptidases"/>
    <property type="match status" value="1"/>
</dbReference>
<dbReference type="SUPFAM" id="SSF53187">
    <property type="entry name" value="Zn-dependent exopeptidases"/>
    <property type="match status" value="1"/>
</dbReference>
<dbReference type="NCBIfam" id="NF006579">
    <property type="entry name" value="PRK09104.1"/>
    <property type="match status" value="1"/>
</dbReference>